<sequence length="299" mass="32830">MFEFLVHIPGPTYLTIYAIGTIVILAAAWYMSLEDSLRYKEPSPSKFDSITIATLLGRHHVIRTVVFSLWNRDLIHFEGSDDNPQLKSAVGPERGETPIEKILLQFLRHPHHPTVLFANPQLKQDLDKELAPIEDKLTRAHLRLDPDTKKRKVKIAWMVVLVLFSAGILKLIFGVSRNKPVGFLILEMIVALILLLVVLRPWKKVTRLGDRYLKQLKKHFQWVKDAIENGKVPNGLDPALPLAVFGTGMFTNIPAFQSFSDRFGRSSNSTGTGCGGCSVSSGDGDGGGGCGGGCGGCGG</sequence>
<dbReference type="NCBIfam" id="TIGR04222">
    <property type="entry name" value="near_uncomplex"/>
    <property type="match status" value="1"/>
</dbReference>
<name>A0A7T0G011_9BACT</name>
<dbReference type="KEGG" id="nli:G3M70_05805"/>
<protein>
    <submittedName>
        <fullName evidence="2">TIGR04222 domain-containing membrane protein</fullName>
    </submittedName>
</protein>
<evidence type="ECO:0000313" key="3">
    <source>
        <dbReference type="Proteomes" id="UP000594688"/>
    </source>
</evidence>
<gene>
    <name evidence="2" type="ORF">G3M70_05805</name>
</gene>
<keyword evidence="1" id="KW-1133">Transmembrane helix</keyword>
<keyword evidence="1" id="KW-0812">Transmembrane</keyword>
<feature type="transmembrane region" description="Helical" evidence="1">
    <location>
        <begin position="12"/>
        <end position="31"/>
    </location>
</feature>
<dbReference type="EMBL" id="CP048685">
    <property type="protein sequence ID" value="QPJ61428.1"/>
    <property type="molecule type" value="Genomic_DNA"/>
</dbReference>
<dbReference type="AlphaFoldDB" id="A0A7T0G011"/>
<dbReference type="Proteomes" id="UP000594688">
    <property type="component" value="Chromosome"/>
</dbReference>
<evidence type="ECO:0000256" key="1">
    <source>
        <dbReference type="SAM" id="Phobius"/>
    </source>
</evidence>
<dbReference type="InterPro" id="IPR026467">
    <property type="entry name" value="Ser/Gly_Cys_C_dom"/>
</dbReference>
<feature type="transmembrane region" description="Helical" evidence="1">
    <location>
        <begin position="155"/>
        <end position="175"/>
    </location>
</feature>
<proteinExistence type="predicted"/>
<keyword evidence="1" id="KW-0472">Membrane</keyword>
<reference evidence="2 3" key="1">
    <citation type="submission" date="2020-02" db="EMBL/GenBank/DDBJ databases">
        <title>Genomic and physiological characterization of two novel Nitrospinaceae genera.</title>
        <authorList>
            <person name="Mueller A.J."/>
            <person name="Jung M.-Y."/>
            <person name="Strachan C.R."/>
            <person name="Herbold C.W."/>
            <person name="Kirkegaard R.H."/>
            <person name="Daims H."/>
        </authorList>
    </citation>
    <scope>NUCLEOTIDE SEQUENCE [LARGE SCALE GENOMIC DNA]</scope>
    <source>
        <strain evidence="2">EB</strain>
    </source>
</reference>
<organism evidence="2 3">
    <name type="scientific">Candidatus Nitronauta litoralis</name>
    <dbReference type="NCBI Taxonomy" id="2705533"/>
    <lineage>
        <taxon>Bacteria</taxon>
        <taxon>Pseudomonadati</taxon>
        <taxon>Nitrospinota/Tectimicrobiota group</taxon>
        <taxon>Nitrospinota</taxon>
        <taxon>Nitrospinia</taxon>
        <taxon>Nitrospinales</taxon>
        <taxon>Nitrospinaceae</taxon>
        <taxon>Candidatus Nitronauta</taxon>
    </lineage>
</organism>
<evidence type="ECO:0000313" key="2">
    <source>
        <dbReference type="EMBL" id="QPJ61428.1"/>
    </source>
</evidence>
<feature type="transmembrane region" description="Helical" evidence="1">
    <location>
        <begin position="181"/>
        <end position="199"/>
    </location>
</feature>
<accession>A0A7T0G011</accession>